<feature type="compositionally biased region" description="Basic and acidic residues" evidence="1">
    <location>
        <begin position="26"/>
        <end position="46"/>
    </location>
</feature>
<reference evidence="2 3" key="1">
    <citation type="journal article" date="2017" name="Curr. Biol.">
        <title>The Evolution of Venom by Co-option of Single-Copy Genes.</title>
        <authorList>
            <person name="Martinson E.O."/>
            <person name="Mrinalini"/>
            <person name="Kelkar Y.D."/>
            <person name="Chang C.H."/>
            <person name="Werren J.H."/>
        </authorList>
    </citation>
    <scope>NUCLEOTIDE SEQUENCE [LARGE SCALE GENOMIC DNA]</scope>
    <source>
        <strain evidence="2 3">Alberta</strain>
        <tissue evidence="2">Whole body</tissue>
    </source>
</reference>
<evidence type="ECO:0000256" key="1">
    <source>
        <dbReference type="SAM" id="MobiDB-lite"/>
    </source>
</evidence>
<organism evidence="2 3">
    <name type="scientific">Trichomalopsis sarcophagae</name>
    <dbReference type="NCBI Taxonomy" id="543379"/>
    <lineage>
        <taxon>Eukaryota</taxon>
        <taxon>Metazoa</taxon>
        <taxon>Ecdysozoa</taxon>
        <taxon>Arthropoda</taxon>
        <taxon>Hexapoda</taxon>
        <taxon>Insecta</taxon>
        <taxon>Pterygota</taxon>
        <taxon>Neoptera</taxon>
        <taxon>Endopterygota</taxon>
        <taxon>Hymenoptera</taxon>
        <taxon>Apocrita</taxon>
        <taxon>Proctotrupomorpha</taxon>
        <taxon>Chalcidoidea</taxon>
        <taxon>Pteromalidae</taxon>
        <taxon>Pteromalinae</taxon>
        <taxon>Trichomalopsis</taxon>
    </lineage>
</organism>
<proteinExistence type="predicted"/>
<accession>A0A232ET16</accession>
<feature type="region of interest" description="Disordered" evidence="1">
    <location>
        <begin position="1"/>
        <end position="46"/>
    </location>
</feature>
<dbReference type="EMBL" id="NNAY01002355">
    <property type="protein sequence ID" value="OXU21482.1"/>
    <property type="molecule type" value="Genomic_DNA"/>
</dbReference>
<evidence type="ECO:0000313" key="3">
    <source>
        <dbReference type="Proteomes" id="UP000215335"/>
    </source>
</evidence>
<keyword evidence="3" id="KW-1185">Reference proteome</keyword>
<gene>
    <name evidence="2" type="ORF">TSAR_002895</name>
</gene>
<sequence length="259" mass="27936">MTPRSRRALSRTFSESKLISSSSSEGQRRTSRMADVKTPVRTDVSKTSIDESRELSGAALPLAVSGGETHAIMRQPAKQHGNGVDTISMASLEKRLLGLEMGADNAPKNIWGSVGEPLTIAERVEIDARCQAGVSNLMNIAGVVRKTPAAAGASSGAPSVNAGNVASAEVYRSRDSDALPNAVSAIIEQTALRVDDPPHIEGYISEARARSWIRKEIAEQSRASSRRQSFSSARSNAMRAPLGKWLQKARVRQQLWQQF</sequence>
<comment type="caution">
    <text evidence="2">The sequence shown here is derived from an EMBL/GenBank/DDBJ whole genome shotgun (WGS) entry which is preliminary data.</text>
</comment>
<name>A0A232ET16_9HYME</name>
<protein>
    <submittedName>
        <fullName evidence="2">Uncharacterized protein</fullName>
    </submittedName>
</protein>
<dbReference type="Proteomes" id="UP000215335">
    <property type="component" value="Unassembled WGS sequence"/>
</dbReference>
<dbReference type="AlphaFoldDB" id="A0A232ET16"/>
<feature type="compositionally biased region" description="Low complexity" evidence="1">
    <location>
        <begin position="15"/>
        <end position="24"/>
    </location>
</feature>
<evidence type="ECO:0000313" key="2">
    <source>
        <dbReference type="EMBL" id="OXU21482.1"/>
    </source>
</evidence>